<keyword evidence="2" id="KW-1185">Reference proteome</keyword>
<accession>A0A6M9Z065</accession>
<name>A0A6M9Z065_9CAUD</name>
<evidence type="ECO:0000313" key="2">
    <source>
        <dbReference type="Proteomes" id="UP000509572"/>
    </source>
</evidence>
<dbReference type="EMBL" id="MT448617">
    <property type="protein sequence ID" value="QKN84766.1"/>
    <property type="molecule type" value="Genomic_DNA"/>
</dbReference>
<sequence>MITAKELQALNLARHAQNEQRVEKALDRALQGLTLEYNQRSVNRLYVPGLKETDRLYVESIMSDAGYANISFLTQNDGRNGTDVHISFVLPPQAE</sequence>
<gene>
    <name evidence="1" type="ORF">RIVER4_122</name>
</gene>
<organism evidence="1 2">
    <name type="scientific">Vibrio phage River4</name>
    <dbReference type="NCBI Taxonomy" id="2736288"/>
    <lineage>
        <taxon>Viruses</taxon>
        <taxon>Duplodnaviria</taxon>
        <taxon>Heunggongvirae</taxon>
        <taxon>Uroviricota</taxon>
        <taxon>Caudoviricetes</taxon>
        <taxon>Demerecviridae</taxon>
        <taxon>Ermolyevavirinae</taxon>
        <taxon>Thalassavirus</taxon>
        <taxon>Thalassavirus river4</taxon>
    </lineage>
</organism>
<evidence type="ECO:0000313" key="1">
    <source>
        <dbReference type="EMBL" id="QKN84766.1"/>
    </source>
</evidence>
<dbReference type="Proteomes" id="UP000509572">
    <property type="component" value="Segment"/>
</dbReference>
<reference evidence="1 2" key="1">
    <citation type="submission" date="2020-05" db="EMBL/GenBank/DDBJ databases">
        <authorList>
            <person name="Brown Z."/>
            <person name="Glynn A."/>
            <person name="Broussard G.W."/>
        </authorList>
    </citation>
    <scope>NUCLEOTIDE SEQUENCE [LARGE SCALE GENOMIC DNA]</scope>
</reference>
<protein>
    <submittedName>
        <fullName evidence="1">Uncharacterized protein</fullName>
    </submittedName>
</protein>
<proteinExistence type="predicted"/>